<comment type="function">
    <text evidence="8">Required for the formation of a threonylcarbamoyl group on adenosine at position 37 (t(6)A37) in tRNAs that read codons beginning with adenine. Is involved in the transfer of the threonylcarbamoyl moiety of threonylcarbamoyl-AMP (TC-AMP) to the N6 group of A37, together with TsaE and TsaB. TsaD likely plays a direct catalytic role in this reaction.</text>
</comment>
<gene>
    <name evidence="8" type="primary">tsaD</name>
    <name evidence="10" type="ORF">N784_11295</name>
</gene>
<dbReference type="GO" id="GO:0005737">
    <property type="term" value="C:cytoplasm"/>
    <property type="evidence" value="ECO:0007669"/>
    <property type="project" value="UniProtKB-SubCell"/>
</dbReference>
<dbReference type="InterPro" id="IPR017860">
    <property type="entry name" value="Peptidase_M22_CS"/>
</dbReference>
<dbReference type="PANTHER" id="PTHR11735">
    <property type="entry name" value="TRNA N6-ADENOSINE THREONYLCARBAMOYLTRANSFERASE"/>
    <property type="match status" value="1"/>
</dbReference>
<evidence type="ECO:0000313" key="11">
    <source>
        <dbReference type="Proteomes" id="UP000030401"/>
    </source>
</evidence>
<keyword evidence="11" id="KW-1185">Reference proteome</keyword>
<comment type="subcellular location">
    <subcellularLocation>
        <location evidence="8">Cytoplasm</location>
    </subcellularLocation>
</comment>
<dbReference type="GO" id="GO:0061711">
    <property type="term" value="F:tRNA N(6)-L-threonylcarbamoyladenine synthase activity"/>
    <property type="evidence" value="ECO:0007669"/>
    <property type="project" value="UniProtKB-EC"/>
</dbReference>
<feature type="binding site" evidence="8">
    <location>
        <begin position="138"/>
        <end position="142"/>
    </location>
    <ligand>
        <name>substrate</name>
    </ligand>
</feature>
<dbReference type="CDD" id="cd24133">
    <property type="entry name" value="ASKHA_NBD_TsaD_bac"/>
    <property type="match status" value="1"/>
</dbReference>
<dbReference type="AlphaFoldDB" id="A0A0A5G1R4"/>
<dbReference type="PANTHER" id="PTHR11735:SF6">
    <property type="entry name" value="TRNA N6-ADENOSINE THREONYLCARBAMOYLTRANSFERASE, MITOCHONDRIAL"/>
    <property type="match status" value="1"/>
</dbReference>
<dbReference type="FunFam" id="3.30.420.40:FF:000040">
    <property type="entry name" value="tRNA N6-adenosine threonylcarbamoyltransferase"/>
    <property type="match status" value="1"/>
</dbReference>
<feature type="binding site" evidence="8">
    <location>
        <position position="305"/>
    </location>
    <ligand>
        <name>Fe cation</name>
        <dbReference type="ChEBI" id="CHEBI:24875"/>
    </ligand>
</feature>
<dbReference type="InterPro" id="IPR000905">
    <property type="entry name" value="Gcp-like_dom"/>
</dbReference>
<comment type="cofactor">
    <cofactor evidence="8">
        <name>Fe(2+)</name>
        <dbReference type="ChEBI" id="CHEBI:29033"/>
    </cofactor>
    <text evidence="8">Binds 1 Fe(2+) ion per subunit.</text>
</comment>
<evidence type="ECO:0000256" key="8">
    <source>
        <dbReference type="HAMAP-Rule" id="MF_01445"/>
    </source>
</evidence>
<comment type="caution">
    <text evidence="10">The sequence shown here is derived from an EMBL/GenBank/DDBJ whole genome shotgun (WGS) entry which is preliminary data.</text>
</comment>
<evidence type="ECO:0000256" key="3">
    <source>
        <dbReference type="ARBA" id="ARBA00022694"/>
    </source>
</evidence>
<proteinExistence type="inferred from homology"/>
<dbReference type="SUPFAM" id="SSF53067">
    <property type="entry name" value="Actin-like ATPase domain"/>
    <property type="match status" value="2"/>
</dbReference>
<feature type="binding site" evidence="8">
    <location>
        <position position="171"/>
    </location>
    <ligand>
        <name>substrate</name>
    </ligand>
</feature>
<evidence type="ECO:0000256" key="2">
    <source>
        <dbReference type="ARBA" id="ARBA00022679"/>
    </source>
</evidence>
<comment type="catalytic activity">
    <reaction evidence="7 8">
        <text>L-threonylcarbamoyladenylate + adenosine(37) in tRNA = N(6)-L-threonylcarbamoyladenosine(37) in tRNA + AMP + H(+)</text>
        <dbReference type="Rhea" id="RHEA:37059"/>
        <dbReference type="Rhea" id="RHEA-COMP:10162"/>
        <dbReference type="Rhea" id="RHEA-COMP:10163"/>
        <dbReference type="ChEBI" id="CHEBI:15378"/>
        <dbReference type="ChEBI" id="CHEBI:73682"/>
        <dbReference type="ChEBI" id="CHEBI:74411"/>
        <dbReference type="ChEBI" id="CHEBI:74418"/>
        <dbReference type="ChEBI" id="CHEBI:456215"/>
        <dbReference type="EC" id="2.3.1.234"/>
    </reaction>
</comment>
<sequence length="344" mass="37016">MNKRDEYILAIETSCDETAVAIVQNGTELVANVVASQIDSHKRFGGVVPEIASRHHVEQITIVIEEALKQAEMTMDDVDAVAVTEGPGLVGALLIGVNAAKALAFAHQKPLIGVHHIAGHIYANRLEEEFQFPLLSLVVSGGHTELILMKEHGSFEVIGETRDDAAGEAYDKVARTLHLPYPGGPQIDQLAHQGEVSIDFPRAWLEEGSFDFSFSGLKSSVINTLHNAKQKGITHKPEDVAASFQASVVDVLATKTYKAAKQYNVKQVIVAGGVAANKGLRTKLTKQFANEAITLLIPPLALCTDNAAMIGAAASIAYQQGHRAGWDLNGNPSLTLERYAKRSK</sequence>
<organism evidence="10 11">
    <name type="scientific">Pontibacillus litoralis JSM 072002</name>
    <dbReference type="NCBI Taxonomy" id="1385512"/>
    <lineage>
        <taxon>Bacteria</taxon>
        <taxon>Bacillati</taxon>
        <taxon>Bacillota</taxon>
        <taxon>Bacilli</taxon>
        <taxon>Bacillales</taxon>
        <taxon>Bacillaceae</taxon>
        <taxon>Pontibacillus</taxon>
    </lineage>
</organism>
<feature type="binding site" evidence="8">
    <location>
        <position position="277"/>
    </location>
    <ligand>
        <name>substrate</name>
    </ligand>
</feature>
<keyword evidence="3 8" id="KW-0819">tRNA processing</keyword>
<keyword evidence="2 8" id="KW-0808">Transferase</keyword>
<dbReference type="Gene3D" id="3.30.420.40">
    <property type="match status" value="2"/>
</dbReference>
<dbReference type="NCBIfam" id="TIGR03723">
    <property type="entry name" value="T6A_TsaD_YgjD"/>
    <property type="match status" value="1"/>
</dbReference>
<dbReference type="EMBL" id="AVPG01000027">
    <property type="protein sequence ID" value="KGX85073.1"/>
    <property type="molecule type" value="Genomic_DNA"/>
</dbReference>
<evidence type="ECO:0000256" key="7">
    <source>
        <dbReference type="ARBA" id="ARBA00048117"/>
    </source>
</evidence>
<dbReference type="Proteomes" id="UP000030401">
    <property type="component" value="Unassembled WGS sequence"/>
</dbReference>
<evidence type="ECO:0000256" key="5">
    <source>
        <dbReference type="ARBA" id="ARBA00023004"/>
    </source>
</evidence>
<dbReference type="InterPro" id="IPR043129">
    <property type="entry name" value="ATPase_NBD"/>
</dbReference>
<dbReference type="InterPro" id="IPR017861">
    <property type="entry name" value="KAE1/TsaD"/>
</dbReference>
<accession>A0A0A5G1R4</accession>
<dbReference type="RefSeq" id="WP_036835828.1">
    <property type="nucleotide sequence ID" value="NZ_AVPG01000027.1"/>
</dbReference>
<evidence type="ECO:0000313" key="10">
    <source>
        <dbReference type="EMBL" id="KGX85073.1"/>
    </source>
</evidence>
<dbReference type="FunFam" id="3.30.420.40:FF:000012">
    <property type="entry name" value="tRNA N6-adenosine threonylcarbamoyltransferase"/>
    <property type="match status" value="1"/>
</dbReference>
<feature type="binding site" evidence="8">
    <location>
        <position position="184"/>
    </location>
    <ligand>
        <name>substrate</name>
    </ligand>
</feature>
<dbReference type="Pfam" id="PF00814">
    <property type="entry name" value="TsaD"/>
    <property type="match status" value="1"/>
</dbReference>
<dbReference type="OrthoDB" id="9806197at2"/>
<feature type="binding site" evidence="8">
    <location>
        <position position="188"/>
    </location>
    <ligand>
        <name>substrate</name>
    </ligand>
</feature>
<dbReference type="EC" id="2.3.1.234" evidence="8"/>
<dbReference type="GO" id="GO:0002949">
    <property type="term" value="P:tRNA threonylcarbamoyladenosine modification"/>
    <property type="evidence" value="ECO:0007669"/>
    <property type="project" value="UniProtKB-UniRule"/>
</dbReference>
<evidence type="ECO:0000256" key="1">
    <source>
        <dbReference type="ARBA" id="ARBA00022490"/>
    </source>
</evidence>
<name>A0A0A5G1R4_9BACI</name>
<evidence type="ECO:0000256" key="6">
    <source>
        <dbReference type="ARBA" id="ARBA00023315"/>
    </source>
</evidence>
<dbReference type="STRING" id="1385512.N784_11295"/>
<dbReference type="PRINTS" id="PR00789">
    <property type="entry name" value="OSIALOPTASE"/>
</dbReference>
<feature type="binding site" evidence="8">
    <location>
        <position position="116"/>
    </location>
    <ligand>
        <name>Fe cation</name>
        <dbReference type="ChEBI" id="CHEBI:24875"/>
    </ligand>
</feature>
<reference evidence="10 11" key="1">
    <citation type="submission" date="2013-08" db="EMBL/GenBank/DDBJ databases">
        <authorList>
            <person name="Huang J."/>
            <person name="Wang G."/>
        </authorList>
    </citation>
    <scope>NUCLEOTIDE SEQUENCE [LARGE SCALE GENOMIC DNA]</scope>
    <source>
        <strain evidence="10 11">JSM 072002</strain>
    </source>
</reference>
<feature type="binding site" evidence="8">
    <location>
        <position position="120"/>
    </location>
    <ligand>
        <name>Fe cation</name>
        <dbReference type="ChEBI" id="CHEBI:24875"/>
    </ligand>
</feature>
<dbReference type="InterPro" id="IPR022450">
    <property type="entry name" value="TsaD"/>
</dbReference>
<protein>
    <recommendedName>
        <fullName evidence="8">tRNA N6-adenosine threonylcarbamoyltransferase</fullName>
        <ecNumber evidence="8">2.3.1.234</ecNumber>
    </recommendedName>
    <alternativeName>
        <fullName evidence="8">N6-L-threonylcarbamoyladenine synthase</fullName>
        <shortName evidence="8">t(6)A synthase</shortName>
    </alternativeName>
    <alternativeName>
        <fullName evidence="8">t(6)A37 threonylcarbamoyladenosine biosynthesis protein TsaD</fullName>
    </alternativeName>
    <alternativeName>
        <fullName evidence="8">tRNA threonylcarbamoyladenosine biosynthesis protein TsaD</fullName>
    </alternativeName>
</protein>
<evidence type="ECO:0000256" key="4">
    <source>
        <dbReference type="ARBA" id="ARBA00022723"/>
    </source>
</evidence>
<keyword evidence="6 8" id="KW-0012">Acyltransferase</keyword>
<dbReference type="NCBIfam" id="TIGR00329">
    <property type="entry name" value="gcp_kae1"/>
    <property type="match status" value="1"/>
</dbReference>
<evidence type="ECO:0000259" key="9">
    <source>
        <dbReference type="Pfam" id="PF00814"/>
    </source>
</evidence>
<comment type="similarity">
    <text evidence="8">Belongs to the KAE1 / TsaD family.</text>
</comment>
<keyword evidence="4 8" id="KW-0479">Metal-binding</keyword>
<dbReference type="PROSITE" id="PS01016">
    <property type="entry name" value="GLYCOPROTEASE"/>
    <property type="match status" value="1"/>
</dbReference>
<dbReference type="eggNOG" id="COG0533">
    <property type="taxonomic scope" value="Bacteria"/>
</dbReference>
<dbReference type="GO" id="GO:0005506">
    <property type="term" value="F:iron ion binding"/>
    <property type="evidence" value="ECO:0007669"/>
    <property type="project" value="UniProtKB-UniRule"/>
</dbReference>
<feature type="domain" description="Gcp-like" evidence="9">
    <location>
        <begin position="28"/>
        <end position="311"/>
    </location>
</feature>
<dbReference type="HAMAP" id="MF_01445">
    <property type="entry name" value="TsaD"/>
    <property type="match status" value="1"/>
</dbReference>
<keyword evidence="5 8" id="KW-0408">Iron</keyword>
<keyword evidence="1 8" id="KW-0963">Cytoplasm</keyword>